<dbReference type="CDD" id="cd11710">
    <property type="entry name" value="GINS_A_psf1"/>
    <property type="match status" value="1"/>
</dbReference>
<evidence type="ECO:0000256" key="5">
    <source>
        <dbReference type="RuleBase" id="RU368085"/>
    </source>
</evidence>
<dbReference type="STRING" id="1561998.A0A1I7T7U1"/>
<dbReference type="GO" id="GO:1902983">
    <property type="term" value="P:DNA strand elongation involved in mitotic DNA replication"/>
    <property type="evidence" value="ECO:0007669"/>
    <property type="project" value="TreeGrafter"/>
</dbReference>
<evidence type="ECO:0000259" key="6">
    <source>
        <dbReference type="Pfam" id="PF05916"/>
    </source>
</evidence>
<evidence type="ECO:0000313" key="8">
    <source>
        <dbReference type="Proteomes" id="UP000095282"/>
    </source>
</evidence>
<evidence type="ECO:0000256" key="3">
    <source>
        <dbReference type="ARBA" id="ARBA00022705"/>
    </source>
</evidence>
<comment type="subunit">
    <text evidence="5">Component of the GINS complex.</text>
</comment>
<comment type="similarity">
    <text evidence="2 5">Belongs to the GINS1/PSF1 family.</text>
</comment>
<keyword evidence="4 5" id="KW-0539">Nucleus</keyword>
<comment type="subcellular location">
    <subcellularLocation>
        <location evidence="1 5">Nucleus</location>
    </subcellularLocation>
</comment>
<dbReference type="PANTHER" id="PTHR12914:SF2">
    <property type="entry name" value="DNA REPLICATION COMPLEX GINS PROTEIN PSF1"/>
    <property type="match status" value="1"/>
</dbReference>
<evidence type="ECO:0000259" key="7">
    <source>
        <dbReference type="Pfam" id="PF24997"/>
    </source>
</evidence>
<proteinExistence type="inferred from homology"/>
<dbReference type="GO" id="GO:0000811">
    <property type="term" value="C:GINS complex"/>
    <property type="evidence" value="ECO:0007669"/>
    <property type="project" value="UniProtKB-UniRule"/>
</dbReference>
<dbReference type="CDD" id="cd21696">
    <property type="entry name" value="GINS_B_Psf1"/>
    <property type="match status" value="1"/>
</dbReference>
<dbReference type="Pfam" id="PF24997">
    <property type="entry name" value="PSF1_C"/>
    <property type="match status" value="1"/>
</dbReference>
<evidence type="ECO:0000256" key="4">
    <source>
        <dbReference type="ARBA" id="ARBA00023242"/>
    </source>
</evidence>
<dbReference type="InterPro" id="IPR021151">
    <property type="entry name" value="GINS_A"/>
</dbReference>
<dbReference type="InterPro" id="IPR056783">
    <property type="entry name" value="PSF1_C"/>
</dbReference>
<evidence type="ECO:0000256" key="2">
    <source>
        <dbReference type="ARBA" id="ARBA00006677"/>
    </source>
</evidence>
<feature type="domain" description="DNA replication complex GINS protein PSF1 C-terminal" evidence="7">
    <location>
        <begin position="150"/>
        <end position="199"/>
    </location>
</feature>
<dbReference type="AlphaFoldDB" id="A0A1I7T7U1"/>
<keyword evidence="8" id="KW-1185">Reference proteome</keyword>
<feature type="domain" description="GINS subunit" evidence="6">
    <location>
        <begin position="61"/>
        <end position="134"/>
    </location>
</feature>
<evidence type="ECO:0000256" key="1">
    <source>
        <dbReference type="ARBA" id="ARBA00004123"/>
    </source>
</evidence>
<organism evidence="8 9">
    <name type="scientific">Caenorhabditis tropicalis</name>
    <dbReference type="NCBI Taxonomy" id="1561998"/>
    <lineage>
        <taxon>Eukaryota</taxon>
        <taxon>Metazoa</taxon>
        <taxon>Ecdysozoa</taxon>
        <taxon>Nematoda</taxon>
        <taxon>Chromadorea</taxon>
        <taxon>Rhabditida</taxon>
        <taxon>Rhabditina</taxon>
        <taxon>Rhabditomorpha</taxon>
        <taxon>Rhabditoidea</taxon>
        <taxon>Rhabditidae</taxon>
        <taxon>Peloderinae</taxon>
        <taxon>Caenorhabditis</taxon>
    </lineage>
</organism>
<dbReference type="InterPro" id="IPR005339">
    <property type="entry name" value="GINS_Psf1"/>
</dbReference>
<dbReference type="eggNOG" id="KOG3303">
    <property type="taxonomic scope" value="Eukaryota"/>
</dbReference>
<dbReference type="SUPFAM" id="SSF158573">
    <property type="entry name" value="GINS helical bundle-like"/>
    <property type="match status" value="1"/>
</dbReference>
<dbReference type="Pfam" id="PF05916">
    <property type="entry name" value="Sld5"/>
    <property type="match status" value="1"/>
</dbReference>
<dbReference type="PANTHER" id="PTHR12914">
    <property type="entry name" value="PARTNER OF SLD5"/>
    <property type="match status" value="1"/>
</dbReference>
<name>A0A1I7T7U1_9PELO</name>
<sequence length="201" mass="23218">MNSGDQHRGGVADKALQLVLEMKRNPDVMPPYNTELIRQCLQKIDELFQKNAAVVEQIRAQQPHDPSLLQPRLAAMCHIRRCMMAYVNERKNRIRFYRWKYGGALPPSIRNALCDAEIQFFHEYSSTLARFQTNLSDQGVNLLLLTKPPKTLFVQVRSLEDYGEFETSDGTQVQLSKDSLHHLPRQDCEMLIRQGVLELVH</sequence>
<evidence type="ECO:0000313" key="9">
    <source>
        <dbReference type="WBParaSite" id="Csp11.Scaffold535.g3256.t1"/>
    </source>
</evidence>
<protein>
    <recommendedName>
        <fullName evidence="5">DNA replication complex GINS protein PSF1</fullName>
    </recommendedName>
</protein>
<dbReference type="InterPro" id="IPR036224">
    <property type="entry name" value="GINS_bundle-like_dom_sf"/>
</dbReference>
<dbReference type="WBParaSite" id="Csp11.Scaffold535.g3256.t1">
    <property type="protein sequence ID" value="Csp11.Scaffold535.g3256.t1"/>
    <property type="gene ID" value="Csp11.Scaffold535.g3256"/>
</dbReference>
<keyword evidence="3 5" id="KW-0235">DNA replication</keyword>
<dbReference type="Proteomes" id="UP000095282">
    <property type="component" value="Unplaced"/>
</dbReference>
<dbReference type="Gene3D" id="1.20.58.1030">
    <property type="match status" value="1"/>
</dbReference>
<comment type="function">
    <text evidence="5">Required for correct functioning of the GINS complex, a complex that plays an essential role in the initiation of DNA replication, and progression of DNA replication forks. GINS complex seems to bind preferentially to single-stranded DNA.</text>
</comment>
<accession>A0A1I7T7U1</accession>
<reference evidence="9" key="1">
    <citation type="submission" date="2016-11" db="UniProtKB">
        <authorList>
            <consortium name="WormBaseParasite"/>
        </authorList>
    </citation>
    <scope>IDENTIFICATION</scope>
</reference>